<evidence type="ECO:0000256" key="7">
    <source>
        <dbReference type="RuleBase" id="RU361168"/>
    </source>
</evidence>
<dbReference type="Pfam" id="PF17801">
    <property type="entry name" value="Melibiase_C"/>
    <property type="match status" value="1"/>
</dbReference>
<comment type="similarity">
    <text evidence="2 7">Belongs to the glycosyl hydrolase 27 family.</text>
</comment>
<dbReference type="SUPFAM" id="SSF51445">
    <property type="entry name" value="(Trans)glycosidases"/>
    <property type="match status" value="1"/>
</dbReference>
<dbReference type="PANTHER" id="PTHR11452:SF42">
    <property type="entry name" value="ALPHA-GALACTOSIDASE"/>
    <property type="match status" value="1"/>
</dbReference>
<keyword evidence="7" id="KW-1015">Disulfide bond</keyword>
<dbReference type="PRINTS" id="PR00740">
    <property type="entry name" value="GLHYDRLASE27"/>
</dbReference>
<reference evidence="9 10" key="1">
    <citation type="submission" date="2017-09" db="EMBL/GenBank/DDBJ databases">
        <title>WGS assembly of Aquilegia coerulea Goldsmith.</title>
        <authorList>
            <person name="Hodges S."/>
            <person name="Kramer E."/>
            <person name="Nordborg M."/>
            <person name="Tomkins J."/>
            <person name="Borevitz J."/>
            <person name="Derieg N."/>
            <person name="Yan J."/>
            <person name="Mihaltcheva S."/>
            <person name="Hayes R.D."/>
            <person name="Rokhsar D."/>
        </authorList>
    </citation>
    <scope>NUCLEOTIDE SEQUENCE [LARGE SCALE GENOMIC DNA]</scope>
    <source>
        <strain evidence="10">cv. Goldsmith</strain>
    </source>
</reference>
<proteinExistence type="inferred from homology"/>
<sequence>MAPDPDRWPSSRGGKGLTEVVKRVHAMGLRFGIHVMRGISTQAVNANTPILDISTGVAYTESGKQWYAKDIALTDRTCKWMPHGFMSVNTNLGAGKAFLRSLYSQYADWGVDFVKHDCVFGDDFNVDEITFVSGLLTGFGRPILYSLSPGVGATPAMAKNVSPLTNLYRVTGDDWDKWGDVASHFDVSRDFAAANLIGAEGLQGNSWPDLDMLPMGWLTDPASNEGPHRASRLTLNEQKTQMTLWSIAKSPLMFGGDLRRLDNTTYDIIANPILLEINSFSKNNMEFPHITAVGGGQLVSTEKSRSLSKRKAYDSHIVDFTSCMDQKAQGWVSEVLENKLERICWKDNRGSKYRPPFCFYKRKPSFTSDQEKIYQGKHHLLVSESSGSCLDATPKWKLTSEGLTSNSYSPCKLTANQMWELNQNETLANSYSGLCAVAKNLKANEISGGARSWIATGERGEIYLAFFNLSPQEMTISTMLVDVDKVIPGRNLAQKQCVFSETWTQKAFKVVDGRVTMAVESHGCALLVLTCS</sequence>
<evidence type="ECO:0000313" key="10">
    <source>
        <dbReference type="Proteomes" id="UP000230069"/>
    </source>
</evidence>
<dbReference type="EMBL" id="KZ305028">
    <property type="protein sequence ID" value="PIA51623.1"/>
    <property type="molecule type" value="Genomic_DNA"/>
</dbReference>
<name>A0A2G5E781_AQUCA</name>
<dbReference type="GO" id="GO:0005975">
    <property type="term" value="P:carbohydrate metabolic process"/>
    <property type="evidence" value="ECO:0007669"/>
    <property type="project" value="InterPro"/>
</dbReference>
<evidence type="ECO:0000256" key="5">
    <source>
        <dbReference type="ARBA" id="ARBA00022801"/>
    </source>
</evidence>
<dbReference type="STRING" id="218851.A0A2G5E781"/>
<evidence type="ECO:0000256" key="6">
    <source>
        <dbReference type="ARBA" id="ARBA00023295"/>
    </source>
</evidence>
<organism evidence="9 10">
    <name type="scientific">Aquilegia coerulea</name>
    <name type="common">Rocky mountain columbine</name>
    <dbReference type="NCBI Taxonomy" id="218851"/>
    <lineage>
        <taxon>Eukaryota</taxon>
        <taxon>Viridiplantae</taxon>
        <taxon>Streptophyta</taxon>
        <taxon>Embryophyta</taxon>
        <taxon>Tracheophyta</taxon>
        <taxon>Spermatophyta</taxon>
        <taxon>Magnoliopsida</taxon>
        <taxon>Ranunculales</taxon>
        <taxon>Ranunculaceae</taxon>
        <taxon>Thalictroideae</taxon>
        <taxon>Aquilegia</taxon>
    </lineage>
</organism>
<accession>A0A2G5E781</accession>
<dbReference type="OrthoDB" id="5795902at2759"/>
<dbReference type="CDD" id="cd14792">
    <property type="entry name" value="GH27"/>
    <property type="match status" value="1"/>
</dbReference>
<evidence type="ECO:0000256" key="3">
    <source>
        <dbReference type="ARBA" id="ARBA00012755"/>
    </source>
</evidence>
<evidence type="ECO:0000256" key="1">
    <source>
        <dbReference type="ARBA" id="ARBA00001255"/>
    </source>
</evidence>
<evidence type="ECO:0000259" key="8">
    <source>
        <dbReference type="Pfam" id="PF17801"/>
    </source>
</evidence>
<feature type="domain" description="Alpha galactosidase C-terminal" evidence="8">
    <location>
        <begin position="448"/>
        <end position="529"/>
    </location>
</feature>
<dbReference type="InterPro" id="IPR035992">
    <property type="entry name" value="Ricin_B-like_lectins"/>
</dbReference>
<keyword evidence="6 7" id="KW-0326">Glycosidase</keyword>
<keyword evidence="4" id="KW-0732">Signal</keyword>
<dbReference type="InterPro" id="IPR017853">
    <property type="entry name" value="GH"/>
</dbReference>
<comment type="catalytic activity">
    <reaction evidence="1 7">
        <text>Hydrolysis of terminal, non-reducing alpha-D-galactose residues in alpha-D-galactosides, including galactose oligosaccharides, galactomannans and galactolipids.</text>
        <dbReference type="EC" id="3.2.1.22"/>
    </reaction>
</comment>
<evidence type="ECO:0000256" key="2">
    <source>
        <dbReference type="ARBA" id="ARBA00009743"/>
    </source>
</evidence>
<dbReference type="InterPro" id="IPR013785">
    <property type="entry name" value="Aldolase_TIM"/>
</dbReference>
<dbReference type="InParanoid" id="A0A2G5E781"/>
<dbReference type="Pfam" id="PF16499">
    <property type="entry name" value="Melibiase_2"/>
    <property type="match status" value="1"/>
</dbReference>
<dbReference type="Gene3D" id="3.20.20.70">
    <property type="entry name" value="Aldolase class I"/>
    <property type="match status" value="1"/>
</dbReference>
<dbReference type="InterPro" id="IPR041233">
    <property type="entry name" value="Melibiase_C"/>
</dbReference>
<dbReference type="SUPFAM" id="SSF50370">
    <property type="entry name" value="Ricin B-like lectins"/>
    <property type="match status" value="1"/>
</dbReference>
<dbReference type="InterPro" id="IPR002241">
    <property type="entry name" value="Glyco_hydro_27"/>
</dbReference>
<keyword evidence="10" id="KW-1185">Reference proteome</keyword>
<dbReference type="EC" id="3.2.1.22" evidence="3 7"/>
<gene>
    <name evidence="9" type="ORF">AQUCO_01100464v1</name>
</gene>
<dbReference type="Gene3D" id="2.60.40.1180">
    <property type="entry name" value="Golgi alpha-mannosidase II"/>
    <property type="match status" value="1"/>
</dbReference>
<keyword evidence="5 7" id="KW-0378">Hydrolase</keyword>
<evidence type="ECO:0000256" key="4">
    <source>
        <dbReference type="ARBA" id="ARBA00022729"/>
    </source>
</evidence>
<dbReference type="AlphaFoldDB" id="A0A2G5E781"/>
<dbReference type="InterPro" id="IPR013780">
    <property type="entry name" value="Glyco_hydro_b"/>
</dbReference>
<protein>
    <recommendedName>
        <fullName evidence="3 7">Alpha-galactosidase</fullName>
        <ecNumber evidence="3 7">3.2.1.22</ecNumber>
    </recommendedName>
    <alternativeName>
        <fullName evidence="7">Melibiase</fullName>
    </alternativeName>
</protein>
<dbReference type="Proteomes" id="UP000230069">
    <property type="component" value="Unassembled WGS sequence"/>
</dbReference>
<dbReference type="PANTHER" id="PTHR11452">
    <property type="entry name" value="ALPHA-GALACTOSIDASE/ALPHA-N-ACETYLGALACTOSAMINIDASE"/>
    <property type="match status" value="1"/>
</dbReference>
<evidence type="ECO:0000313" key="9">
    <source>
        <dbReference type="EMBL" id="PIA51623.1"/>
    </source>
</evidence>
<dbReference type="GO" id="GO:0004557">
    <property type="term" value="F:alpha-galactosidase activity"/>
    <property type="evidence" value="ECO:0007669"/>
    <property type="project" value="UniProtKB-EC"/>
</dbReference>